<dbReference type="FunFam" id="3.40.50.720:FF:000084">
    <property type="entry name" value="Short-chain dehydrogenase reductase"/>
    <property type="match status" value="1"/>
</dbReference>
<gene>
    <name evidence="3" type="ORF">ACJ72_07817</name>
</gene>
<dbReference type="Gene3D" id="3.40.50.720">
    <property type="entry name" value="NAD(P)-binding Rossmann-like Domain"/>
    <property type="match status" value="1"/>
</dbReference>
<keyword evidence="2" id="KW-0521">NADP</keyword>
<dbReference type="InterPro" id="IPR020904">
    <property type="entry name" value="Sc_DH/Rdtase_CS"/>
</dbReference>
<protein>
    <submittedName>
        <fullName evidence="3">Uncharacterized protein</fullName>
    </submittedName>
</protein>
<dbReference type="GO" id="GO:0016616">
    <property type="term" value="F:oxidoreductase activity, acting on the CH-OH group of donors, NAD or NADP as acceptor"/>
    <property type="evidence" value="ECO:0007669"/>
    <property type="project" value="TreeGrafter"/>
</dbReference>
<dbReference type="OrthoDB" id="47007at2759"/>
<dbReference type="PROSITE" id="PS00061">
    <property type="entry name" value="ADH_SHORT"/>
    <property type="match status" value="1"/>
</dbReference>
<name>A0A1B7NM25_9EURO</name>
<dbReference type="InterPro" id="IPR036291">
    <property type="entry name" value="NAD(P)-bd_dom_sf"/>
</dbReference>
<dbReference type="CDD" id="cd05233">
    <property type="entry name" value="SDR_c"/>
    <property type="match status" value="1"/>
</dbReference>
<proteinExistence type="inferred from homology"/>
<evidence type="ECO:0000313" key="4">
    <source>
        <dbReference type="Proteomes" id="UP000091918"/>
    </source>
</evidence>
<evidence type="ECO:0000313" key="3">
    <source>
        <dbReference type="EMBL" id="OAX77879.1"/>
    </source>
</evidence>
<dbReference type="InterPro" id="IPR002347">
    <property type="entry name" value="SDR_fam"/>
</dbReference>
<accession>A0A1B7NM25</accession>
<evidence type="ECO:0000256" key="2">
    <source>
        <dbReference type="ARBA" id="ARBA00022857"/>
    </source>
</evidence>
<reference evidence="3 4" key="1">
    <citation type="submission" date="2015-07" db="EMBL/GenBank/DDBJ databases">
        <title>Emmonsia species relationships and genome sequence.</title>
        <authorList>
            <person name="Cuomo C.A."/>
            <person name="Schwartz I.S."/>
            <person name="Kenyon C."/>
            <person name="de Hoog G.S."/>
            <person name="Govender N.P."/>
            <person name="Botha A."/>
            <person name="Moreno L."/>
            <person name="de Vries M."/>
            <person name="Munoz J.F."/>
            <person name="Stielow J.B."/>
        </authorList>
    </citation>
    <scope>NUCLEOTIDE SEQUENCE [LARGE SCALE GENOMIC DNA]</scope>
    <source>
        <strain evidence="3 4">CBS 136260</strain>
    </source>
</reference>
<comment type="caution">
    <text evidence="3">The sequence shown here is derived from an EMBL/GenBank/DDBJ whole genome shotgun (WGS) entry which is preliminary data.</text>
</comment>
<evidence type="ECO:0000256" key="1">
    <source>
        <dbReference type="ARBA" id="ARBA00006484"/>
    </source>
</evidence>
<dbReference type="SUPFAM" id="SSF51735">
    <property type="entry name" value="NAD(P)-binding Rossmann-fold domains"/>
    <property type="match status" value="1"/>
</dbReference>
<sequence>MSARLQDKVAIITGSSNGIGRAIALSYAAEGAYIVCSDINPAAKVEGDKPTHEAIIETYPVSSGGKAAARAVFVKADASVSDDVENLVKECVKAFGRLDIIVNNAGMTPAAHQSAGARIHETPEASWDKVMGLNGKGVWLGCKFAAKQMLAQEPHSSGDRGWIINLASVYGSVGAASSSTYAASKHAVVGITKSAALEYGKDRIHVNALAPGWVETALIEPFANANSDNARKKAMHAHLVSLHPFDSRLGTAEDIAGAAVFLASNDARWVTGATLAVDGALWPIE</sequence>
<dbReference type="PRINTS" id="PR00081">
    <property type="entry name" value="GDHRDH"/>
</dbReference>
<dbReference type="PANTHER" id="PTHR42760">
    <property type="entry name" value="SHORT-CHAIN DEHYDROGENASES/REDUCTASES FAMILY MEMBER"/>
    <property type="match status" value="1"/>
</dbReference>
<organism evidence="3 4">
    <name type="scientific">Emergomyces africanus</name>
    <dbReference type="NCBI Taxonomy" id="1955775"/>
    <lineage>
        <taxon>Eukaryota</taxon>
        <taxon>Fungi</taxon>
        <taxon>Dikarya</taxon>
        <taxon>Ascomycota</taxon>
        <taxon>Pezizomycotina</taxon>
        <taxon>Eurotiomycetes</taxon>
        <taxon>Eurotiomycetidae</taxon>
        <taxon>Onygenales</taxon>
        <taxon>Ajellomycetaceae</taxon>
        <taxon>Emergomyces</taxon>
    </lineage>
</organism>
<dbReference type="EMBL" id="LGUA01001956">
    <property type="protein sequence ID" value="OAX77879.1"/>
    <property type="molecule type" value="Genomic_DNA"/>
</dbReference>
<dbReference type="Pfam" id="PF13561">
    <property type="entry name" value="adh_short_C2"/>
    <property type="match status" value="1"/>
</dbReference>
<dbReference type="PANTHER" id="PTHR42760:SF124">
    <property type="entry name" value="SHORT-CHAIN DEHYDROGENASE_REDUCTASE"/>
    <property type="match status" value="1"/>
</dbReference>
<dbReference type="STRING" id="1658172.A0A1B7NM25"/>
<comment type="similarity">
    <text evidence="1">Belongs to the short-chain dehydrogenases/reductases (SDR) family.</text>
</comment>
<dbReference type="PRINTS" id="PR00080">
    <property type="entry name" value="SDRFAMILY"/>
</dbReference>
<dbReference type="Proteomes" id="UP000091918">
    <property type="component" value="Unassembled WGS sequence"/>
</dbReference>
<dbReference type="AlphaFoldDB" id="A0A1B7NM25"/>
<keyword evidence="4" id="KW-1185">Reference proteome</keyword>